<keyword evidence="3" id="KW-1185">Reference proteome</keyword>
<feature type="signal peptide" evidence="1">
    <location>
        <begin position="1"/>
        <end position="23"/>
    </location>
</feature>
<dbReference type="Proteomes" id="UP001160390">
    <property type="component" value="Unassembled WGS sequence"/>
</dbReference>
<dbReference type="AlphaFoldDB" id="A0AA35Q2J9"/>
<protein>
    <submittedName>
        <fullName evidence="2">Uncharacterized protein</fullName>
    </submittedName>
</protein>
<evidence type="ECO:0000313" key="3">
    <source>
        <dbReference type="Proteomes" id="UP001160390"/>
    </source>
</evidence>
<feature type="chain" id="PRO_5041416251" evidence="1">
    <location>
        <begin position="24"/>
        <end position="158"/>
    </location>
</feature>
<dbReference type="EMBL" id="CABFNP030001191">
    <property type="protein sequence ID" value="CAI6091651.1"/>
    <property type="molecule type" value="Genomic_DNA"/>
</dbReference>
<sequence>MQLQIALPAVLLGLGAIAAPAETVNQGVQNTHTYVQVLLEAPQNWVAGARLFPSNVIAGYNGDLCDYTAEAWAKFVQDKCKTFAECTSSLSFSGMAFFQIKDDPPANQPVVMALAGISSGSPRTRHWFGYVFRGGATTQADYVRLEDVEKSVAYSIAK</sequence>
<proteinExistence type="predicted"/>
<name>A0AA35Q2J9_9HYPO</name>
<reference evidence="2" key="1">
    <citation type="submission" date="2023-01" db="EMBL/GenBank/DDBJ databases">
        <authorList>
            <person name="Piombo E."/>
        </authorList>
    </citation>
    <scope>NUCLEOTIDE SEQUENCE</scope>
</reference>
<evidence type="ECO:0000313" key="2">
    <source>
        <dbReference type="EMBL" id="CAI6091651.1"/>
    </source>
</evidence>
<gene>
    <name evidence="2" type="ORF">CCHLO57077_00014744</name>
</gene>
<comment type="caution">
    <text evidence="2">The sequence shown here is derived from an EMBL/GenBank/DDBJ whole genome shotgun (WGS) entry which is preliminary data.</text>
</comment>
<evidence type="ECO:0000256" key="1">
    <source>
        <dbReference type="SAM" id="SignalP"/>
    </source>
</evidence>
<accession>A0AA35Q2J9</accession>
<keyword evidence="1" id="KW-0732">Signal</keyword>
<organism evidence="2 3">
    <name type="scientific">Clonostachys chloroleuca</name>
    <dbReference type="NCBI Taxonomy" id="1926264"/>
    <lineage>
        <taxon>Eukaryota</taxon>
        <taxon>Fungi</taxon>
        <taxon>Dikarya</taxon>
        <taxon>Ascomycota</taxon>
        <taxon>Pezizomycotina</taxon>
        <taxon>Sordariomycetes</taxon>
        <taxon>Hypocreomycetidae</taxon>
        <taxon>Hypocreales</taxon>
        <taxon>Bionectriaceae</taxon>
        <taxon>Clonostachys</taxon>
    </lineage>
</organism>